<dbReference type="EMBL" id="KK914782">
    <property type="protein sequence ID" value="KDP28196.1"/>
    <property type="molecule type" value="Genomic_DNA"/>
</dbReference>
<evidence type="ECO:0000313" key="4">
    <source>
        <dbReference type="Proteomes" id="UP000027138"/>
    </source>
</evidence>
<dbReference type="STRING" id="180498.A0A067JW52"/>
<gene>
    <name evidence="3" type="ORF">JCGZ_13967</name>
</gene>
<keyword evidence="2" id="KW-0472">Membrane</keyword>
<feature type="region of interest" description="Disordered" evidence="1">
    <location>
        <begin position="200"/>
        <end position="236"/>
    </location>
</feature>
<keyword evidence="2" id="KW-0812">Transmembrane</keyword>
<dbReference type="OrthoDB" id="847777at2759"/>
<feature type="region of interest" description="Disordered" evidence="1">
    <location>
        <begin position="1"/>
        <end position="22"/>
    </location>
</feature>
<feature type="compositionally biased region" description="Acidic residues" evidence="1">
    <location>
        <begin position="214"/>
        <end position="232"/>
    </location>
</feature>
<organism evidence="3 4">
    <name type="scientific">Jatropha curcas</name>
    <name type="common">Barbados nut</name>
    <dbReference type="NCBI Taxonomy" id="180498"/>
    <lineage>
        <taxon>Eukaryota</taxon>
        <taxon>Viridiplantae</taxon>
        <taxon>Streptophyta</taxon>
        <taxon>Embryophyta</taxon>
        <taxon>Tracheophyta</taxon>
        <taxon>Spermatophyta</taxon>
        <taxon>Magnoliopsida</taxon>
        <taxon>eudicotyledons</taxon>
        <taxon>Gunneridae</taxon>
        <taxon>Pentapetalae</taxon>
        <taxon>rosids</taxon>
        <taxon>fabids</taxon>
        <taxon>Malpighiales</taxon>
        <taxon>Euphorbiaceae</taxon>
        <taxon>Crotonoideae</taxon>
        <taxon>Jatropheae</taxon>
        <taxon>Jatropha</taxon>
    </lineage>
</organism>
<dbReference type="AlphaFoldDB" id="A0A067JW52"/>
<name>A0A067JW52_JATCU</name>
<keyword evidence="2" id="KW-1133">Transmembrane helix</keyword>
<proteinExistence type="predicted"/>
<dbReference type="KEGG" id="jcu:105642562"/>
<accession>A0A067JW52</accession>
<evidence type="ECO:0000256" key="1">
    <source>
        <dbReference type="SAM" id="MobiDB-lite"/>
    </source>
</evidence>
<feature type="transmembrane region" description="Helical" evidence="2">
    <location>
        <begin position="397"/>
        <end position="417"/>
    </location>
</feature>
<keyword evidence="4" id="KW-1185">Reference proteome</keyword>
<evidence type="ECO:0000256" key="2">
    <source>
        <dbReference type="SAM" id="Phobius"/>
    </source>
</evidence>
<feature type="region of interest" description="Disordered" evidence="1">
    <location>
        <begin position="48"/>
        <end position="79"/>
    </location>
</feature>
<feature type="transmembrane region" description="Helical" evidence="2">
    <location>
        <begin position="25"/>
        <end position="45"/>
    </location>
</feature>
<dbReference type="Proteomes" id="UP000027138">
    <property type="component" value="Unassembled WGS sequence"/>
</dbReference>
<reference evidence="3 4" key="1">
    <citation type="journal article" date="2014" name="PLoS ONE">
        <title>Global Analysis of Gene Expression Profiles in Physic Nut (Jatropha curcas L.) Seedlings Exposed to Salt Stress.</title>
        <authorList>
            <person name="Zhang L."/>
            <person name="Zhang C."/>
            <person name="Wu P."/>
            <person name="Chen Y."/>
            <person name="Li M."/>
            <person name="Jiang H."/>
            <person name="Wu G."/>
        </authorList>
    </citation>
    <scope>NUCLEOTIDE SEQUENCE [LARGE SCALE GENOMIC DNA]</scope>
    <source>
        <strain evidence="4">cv. GZQX0401</strain>
        <tissue evidence="3">Young leaves</tissue>
    </source>
</reference>
<evidence type="ECO:0000313" key="3">
    <source>
        <dbReference type="EMBL" id="KDP28196.1"/>
    </source>
</evidence>
<sequence>MEKRESTYKQGRRKPQLGSGGGANIGGLVLTGGALAVASLVGFALHRGKRRGGNETSSRRQRRKEDQANQGLRFILQNSPPTSLSNSCCSNNGSIKVVATQVDSCELVSTESLVSVENPAYTINCRNEISNGDTDYEKKILLSDESKQDGVKSWDKHGEIEEFSFPVLENIKNDSLMEIIGFDKEEKATDAVEENIEKTLSVHSVMEEEKKDDDNLDKDDDKEEEEEEEEEAAVVAKETKEELIFVERTDDDNEPPSIEITEKEATDDTPKTMTDIPSSMNSIIEKEDCAYSNDDYVIEKDKDNLKGTKSSYTGSNAEEIWPAASVEALSQRIRCRLQHSGAKIMEEEEEQPTVIKECNHLDNGKTDVLCNCRNNYETTENSMVMQKEETNLIRRRLLGRYMVVLALMLLLLFTHRLSYLSS</sequence>
<protein>
    <submittedName>
        <fullName evidence="3">Uncharacterized protein</fullName>
    </submittedName>
</protein>